<comment type="caution">
    <text evidence="3">The sequence shown here is derived from an EMBL/GenBank/DDBJ whole genome shotgun (WGS) entry which is preliminary data.</text>
</comment>
<dbReference type="AlphaFoldDB" id="A0A951IUZ6"/>
<dbReference type="InterPro" id="IPR049577">
    <property type="entry name" value="GMPP_N"/>
</dbReference>
<evidence type="ECO:0000313" key="3">
    <source>
        <dbReference type="EMBL" id="MBW3466399.1"/>
    </source>
</evidence>
<keyword evidence="3" id="KW-0808">Transferase</keyword>
<evidence type="ECO:0000313" key="4">
    <source>
        <dbReference type="Proteomes" id="UP000727490"/>
    </source>
</evidence>
<dbReference type="InterPro" id="IPR054566">
    <property type="entry name" value="ManC/GMP-like_b-helix"/>
</dbReference>
<dbReference type="CDD" id="cd02509">
    <property type="entry name" value="GDP-M1P_Guanylyltransferase"/>
    <property type="match status" value="1"/>
</dbReference>
<evidence type="ECO:0000259" key="1">
    <source>
        <dbReference type="Pfam" id="PF00483"/>
    </source>
</evidence>
<sequence length="335" mass="37275">MSHSKVINVILSGGVGSRLWPLSRKSRPKQYLPIFEGQTLFQKTVSRNLGISEHILVVGSKDNYHLSRKDLEALGENDFTEIIEACPRNTAAAIAFAAFAVSPSDVLFVTPSDHLIQSGEAYASKVNRAIELARDGFIVTFGLKPTRPETGFGYIESDGEEVISFREKPDQQTAESFIAKGNFFWNSGMFCYQAGVFLEELKKSEPEVFDTSKTAFENAENGFLNEGLSLQIPSISVDYAVMEKTDKIKVVPSDFQWSDMGSFESIYDYLKETGHKVDTQGNMVIGTDIHSEFIGLSQTILIQTSDAILVLNKEKAQDVKKVYERLEKEKPGLVD</sequence>
<feature type="domain" description="Nucleotidyl transferase" evidence="1">
    <location>
        <begin position="8"/>
        <end position="272"/>
    </location>
</feature>
<protein>
    <submittedName>
        <fullName evidence="3">Mannose-1-phosphate guanylyltransferase</fullName>
    </submittedName>
</protein>
<name>A0A951IUZ6_9BACT</name>
<accession>A0A951IUZ6</accession>
<gene>
    <name evidence="3" type="ORF">EGN73_01040</name>
</gene>
<proteinExistence type="predicted"/>
<dbReference type="InterPro" id="IPR051161">
    <property type="entry name" value="Mannose-6P_isomerase_type2"/>
</dbReference>
<dbReference type="InterPro" id="IPR005835">
    <property type="entry name" value="NTP_transferase_dom"/>
</dbReference>
<dbReference type="RefSeq" id="WP_219286234.1">
    <property type="nucleotide sequence ID" value="NZ_RPHB01000001.1"/>
</dbReference>
<dbReference type="EMBL" id="RPHB01000001">
    <property type="protein sequence ID" value="MBW3466399.1"/>
    <property type="molecule type" value="Genomic_DNA"/>
</dbReference>
<keyword evidence="3" id="KW-0548">Nucleotidyltransferase</keyword>
<dbReference type="PANTHER" id="PTHR46390">
    <property type="entry name" value="MANNOSE-1-PHOSPHATE GUANYLYLTRANSFERASE"/>
    <property type="match status" value="1"/>
</dbReference>
<reference evidence="3 4" key="1">
    <citation type="journal article" date="2020" name="Syst. Appl. Microbiol.">
        <title>Arthrospiribacter ruber gen. nov., sp. nov., a novel bacterium isolated from Arthrospira cultures.</title>
        <authorList>
            <person name="Waleron M."/>
            <person name="Misztak A."/>
            <person name="Waleron M.M."/>
            <person name="Furmaniak M."/>
            <person name="Mrozik A."/>
            <person name="Waleron K."/>
        </authorList>
    </citation>
    <scope>NUCLEOTIDE SEQUENCE [LARGE SCALE GENOMIC DNA]</scope>
    <source>
        <strain evidence="3 4">DPMB0001</strain>
    </source>
</reference>
<dbReference type="GO" id="GO:0009298">
    <property type="term" value="P:GDP-mannose biosynthetic process"/>
    <property type="evidence" value="ECO:0007669"/>
    <property type="project" value="TreeGrafter"/>
</dbReference>
<dbReference type="Pfam" id="PF22640">
    <property type="entry name" value="ManC_GMP_beta-helix"/>
    <property type="match status" value="1"/>
</dbReference>
<organism evidence="3 4">
    <name type="scientific">Arthrospiribacter ruber</name>
    <dbReference type="NCBI Taxonomy" id="2487934"/>
    <lineage>
        <taxon>Bacteria</taxon>
        <taxon>Pseudomonadati</taxon>
        <taxon>Bacteroidota</taxon>
        <taxon>Cytophagia</taxon>
        <taxon>Cytophagales</taxon>
        <taxon>Cyclobacteriaceae</taxon>
        <taxon>Arthrospiribacter</taxon>
    </lineage>
</organism>
<evidence type="ECO:0000259" key="2">
    <source>
        <dbReference type="Pfam" id="PF22640"/>
    </source>
</evidence>
<dbReference type="GO" id="GO:0004475">
    <property type="term" value="F:mannose-1-phosphate guanylyltransferase (GTP) activity"/>
    <property type="evidence" value="ECO:0007669"/>
    <property type="project" value="InterPro"/>
</dbReference>
<feature type="domain" description="MannoseP isomerase/GMP-like beta-helix" evidence="2">
    <location>
        <begin position="277"/>
        <end position="326"/>
    </location>
</feature>
<keyword evidence="4" id="KW-1185">Reference proteome</keyword>
<dbReference type="Proteomes" id="UP000727490">
    <property type="component" value="Unassembled WGS sequence"/>
</dbReference>
<dbReference type="Pfam" id="PF00483">
    <property type="entry name" value="NTP_transferase"/>
    <property type="match status" value="1"/>
</dbReference>
<dbReference type="PANTHER" id="PTHR46390:SF1">
    <property type="entry name" value="MANNOSE-1-PHOSPHATE GUANYLYLTRANSFERASE"/>
    <property type="match status" value="1"/>
</dbReference>